<dbReference type="AlphaFoldDB" id="A0AAW9M777"/>
<evidence type="ECO:0008006" key="4">
    <source>
        <dbReference type="Google" id="ProtNLM"/>
    </source>
</evidence>
<sequence>MNHKHEPAHIRREKFRNIIRKLMVLKKPVNISRVAREAGVSTSLIHNYYPDIADEIRRIADNIPQNSRATLREKLKDANAKNKVLQNEIQQLQLRISKLATINEMLNYNLKNKSSRNK</sequence>
<protein>
    <recommendedName>
        <fullName evidence="4">TetR family transcriptional regulator</fullName>
    </recommendedName>
</protein>
<gene>
    <name evidence="2" type="ORF">CITRO92_2037</name>
</gene>
<evidence type="ECO:0000256" key="1">
    <source>
        <dbReference type="SAM" id="Coils"/>
    </source>
</evidence>
<reference evidence="2 3" key="1">
    <citation type="submission" date="2016-04" db="EMBL/GenBank/DDBJ databases">
        <authorList>
            <person name="Regsiter A."/>
            <person name="William W."/>
        </authorList>
    </citation>
    <scope>NUCLEOTIDE SEQUENCE [LARGE SCALE GENOMIC DNA]</scope>
    <source>
        <strain evidence="2 3">92</strain>
    </source>
</reference>
<dbReference type="Proteomes" id="UP000245995">
    <property type="component" value="Chromosome CITRO92"/>
</dbReference>
<feature type="coiled-coil region" evidence="1">
    <location>
        <begin position="68"/>
        <end position="102"/>
    </location>
</feature>
<keyword evidence="1" id="KW-0175">Coiled coil</keyword>
<dbReference type="EMBL" id="LT556085">
    <property type="protein sequence ID" value="SAZ40711.1"/>
    <property type="molecule type" value="Genomic_DNA"/>
</dbReference>
<evidence type="ECO:0000313" key="3">
    <source>
        <dbReference type="Proteomes" id="UP000245995"/>
    </source>
</evidence>
<dbReference type="RefSeq" id="WP_058799371.1">
    <property type="nucleotide sequence ID" value="NZ_JAWHXP010000022.1"/>
</dbReference>
<name>A0AAW9M777_CITAM</name>
<evidence type="ECO:0000313" key="2">
    <source>
        <dbReference type="EMBL" id="SAZ40711.1"/>
    </source>
</evidence>
<proteinExistence type="predicted"/>
<accession>A0AAW9M777</accession>
<organism evidence="2 3">
    <name type="scientific">Citrobacter amalonaticus</name>
    <dbReference type="NCBI Taxonomy" id="35703"/>
    <lineage>
        <taxon>Bacteria</taxon>
        <taxon>Pseudomonadati</taxon>
        <taxon>Pseudomonadota</taxon>
        <taxon>Gammaproteobacteria</taxon>
        <taxon>Enterobacterales</taxon>
        <taxon>Enterobacteriaceae</taxon>
        <taxon>Citrobacter</taxon>
    </lineage>
</organism>